<organism evidence="9 10">
    <name type="scientific">Parasphingorhabdus cellanae</name>
    <dbReference type="NCBI Taxonomy" id="2806553"/>
    <lineage>
        <taxon>Bacteria</taxon>
        <taxon>Pseudomonadati</taxon>
        <taxon>Pseudomonadota</taxon>
        <taxon>Alphaproteobacteria</taxon>
        <taxon>Sphingomonadales</taxon>
        <taxon>Sphingomonadaceae</taxon>
        <taxon>Parasphingorhabdus</taxon>
    </lineage>
</organism>
<feature type="transmembrane region" description="Helical" evidence="8">
    <location>
        <begin position="26"/>
        <end position="47"/>
    </location>
</feature>
<keyword evidence="10" id="KW-1185">Reference proteome</keyword>
<comment type="subcellular location">
    <subcellularLocation>
        <location evidence="1">Cell membrane</location>
        <topology evidence="1">Multi-pass membrane protein</topology>
    </subcellularLocation>
</comment>
<keyword evidence="7 8" id="KW-0472">Membrane</keyword>
<dbReference type="Proteomes" id="UP000663923">
    <property type="component" value="Chromosome"/>
</dbReference>
<dbReference type="PROSITE" id="PS00872">
    <property type="entry name" value="NA_GALACTOSIDE_SYMP"/>
    <property type="match status" value="1"/>
</dbReference>
<reference evidence="9 10" key="1">
    <citation type="submission" date="2021-03" db="EMBL/GenBank/DDBJ databases">
        <title>Complete genome of Parasphingorhabdus_sp.JHSY0214.</title>
        <authorList>
            <person name="Yoo J.H."/>
            <person name="Bae J.W."/>
        </authorList>
    </citation>
    <scope>NUCLEOTIDE SEQUENCE [LARGE SCALE GENOMIC DNA]</scope>
    <source>
        <strain evidence="9 10">JHSY0214</strain>
    </source>
</reference>
<feature type="transmembrane region" description="Helical" evidence="8">
    <location>
        <begin position="171"/>
        <end position="191"/>
    </location>
</feature>
<dbReference type="InterPro" id="IPR039672">
    <property type="entry name" value="MFS_2"/>
</dbReference>
<evidence type="ECO:0000256" key="6">
    <source>
        <dbReference type="ARBA" id="ARBA00022989"/>
    </source>
</evidence>
<evidence type="ECO:0000256" key="3">
    <source>
        <dbReference type="ARBA" id="ARBA00022448"/>
    </source>
</evidence>
<comment type="similarity">
    <text evidence="2">Belongs to the sodium:galactoside symporter (TC 2.A.2) family.</text>
</comment>
<keyword evidence="4" id="KW-1003">Cell membrane</keyword>
<dbReference type="Pfam" id="PF13347">
    <property type="entry name" value="MFS_2"/>
    <property type="match status" value="1"/>
</dbReference>
<feature type="transmembrane region" description="Helical" evidence="8">
    <location>
        <begin position="102"/>
        <end position="124"/>
    </location>
</feature>
<evidence type="ECO:0000256" key="2">
    <source>
        <dbReference type="ARBA" id="ARBA00009617"/>
    </source>
</evidence>
<keyword evidence="6 8" id="KW-1133">Transmembrane helix</keyword>
<name>A0ABX7T9Q0_9SPHN</name>
<sequence>MTIKAVAEDGRDTGKVEGSLAAKGKLPFPVVFGWGLGSVGTLVLLNITNTLVLKYLVDIVGVAAAIAGTIIAATRIFDAFLDPFMGSFSDNTVSRWGRRRPFLLAGGVMCAAAPILIFAAPSALTGTAAMAYMVMALLFYALSYTTFNVPYMAMPVEMTQNHHERTYLFSFRIYATAIAGVIGGAMAPSLVEYFGGGRDGFATMAYIMSAVILAACFASFYLTRNAPVSDVPVADKSPKFTQIRYALRNKPFLALMTAKIFLVSGTGIGGAAMAFFVTIVLDKPLSWLSFFVIGATIGMMGSQVVWLKIARALGKRKCFLISAAFYIMVVLSWLLAGPEETQIAVALRAFALGVFGGGLLLTSQAMLPDTLQHELELTGVQHEGVLTGIYTTVERGASALGVAIAGLVLGAGGYVGGLDSAQQSASAISAIYLCMAVLPAVAVLLSSAAIWKYDLPG</sequence>
<feature type="transmembrane region" description="Helical" evidence="8">
    <location>
        <begin position="203"/>
        <end position="222"/>
    </location>
</feature>
<evidence type="ECO:0000256" key="1">
    <source>
        <dbReference type="ARBA" id="ARBA00004651"/>
    </source>
</evidence>
<dbReference type="Gene3D" id="1.20.1250.20">
    <property type="entry name" value="MFS general substrate transporter like domains"/>
    <property type="match status" value="2"/>
</dbReference>
<gene>
    <name evidence="9" type="ORF">J4G78_07045</name>
</gene>
<dbReference type="InterPro" id="IPR018043">
    <property type="entry name" value="Na/Gal_symport_CS"/>
</dbReference>
<feature type="transmembrane region" description="Helical" evidence="8">
    <location>
        <begin position="287"/>
        <end position="306"/>
    </location>
</feature>
<evidence type="ECO:0000256" key="8">
    <source>
        <dbReference type="SAM" id="Phobius"/>
    </source>
</evidence>
<feature type="transmembrane region" description="Helical" evidence="8">
    <location>
        <begin position="342"/>
        <end position="361"/>
    </location>
</feature>
<feature type="transmembrane region" description="Helical" evidence="8">
    <location>
        <begin position="252"/>
        <end position="281"/>
    </location>
</feature>
<dbReference type="InterPro" id="IPR036259">
    <property type="entry name" value="MFS_trans_sf"/>
</dbReference>
<evidence type="ECO:0000256" key="5">
    <source>
        <dbReference type="ARBA" id="ARBA00022692"/>
    </source>
</evidence>
<keyword evidence="5 8" id="KW-0812">Transmembrane</keyword>
<feature type="transmembrane region" description="Helical" evidence="8">
    <location>
        <begin position="427"/>
        <end position="451"/>
    </location>
</feature>
<feature type="transmembrane region" description="Helical" evidence="8">
    <location>
        <begin position="318"/>
        <end position="336"/>
    </location>
</feature>
<proteinExistence type="inferred from homology"/>
<dbReference type="EMBL" id="CP071794">
    <property type="protein sequence ID" value="QTD57284.1"/>
    <property type="molecule type" value="Genomic_DNA"/>
</dbReference>
<feature type="transmembrane region" description="Helical" evidence="8">
    <location>
        <begin position="59"/>
        <end position="81"/>
    </location>
</feature>
<accession>A0ABX7T9Q0</accession>
<evidence type="ECO:0000313" key="10">
    <source>
        <dbReference type="Proteomes" id="UP000663923"/>
    </source>
</evidence>
<feature type="transmembrane region" description="Helical" evidence="8">
    <location>
        <begin position="397"/>
        <end position="415"/>
    </location>
</feature>
<evidence type="ECO:0000256" key="7">
    <source>
        <dbReference type="ARBA" id="ARBA00023136"/>
    </source>
</evidence>
<dbReference type="PANTHER" id="PTHR11328:SF24">
    <property type="entry name" value="MAJOR FACILITATOR SUPERFAMILY (MFS) PROFILE DOMAIN-CONTAINING PROTEIN"/>
    <property type="match status" value="1"/>
</dbReference>
<dbReference type="SUPFAM" id="SSF103473">
    <property type="entry name" value="MFS general substrate transporter"/>
    <property type="match status" value="1"/>
</dbReference>
<evidence type="ECO:0000313" key="9">
    <source>
        <dbReference type="EMBL" id="QTD57284.1"/>
    </source>
</evidence>
<dbReference type="PANTHER" id="PTHR11328">
    <property type="entry name" value="MAJOR FACILITATOR SUPERFAMILY DOMAIN-CONTAINING PROTEIN"/>
    <property type="match status" value="1"/>
</dbReference>
<dbReference type="RefSeq" id="WP_207989634.1">
    <property type="nucleotide sequence ID" value="NZ_CP071794.1"/>
</dbReference>
<evidence type="ECO:0000256" key="4">
    <source>
        <dbReference type="ARBA" id="ARBA00022475"/>
    </source>
</evidence>
<feature type="transmembrane region" description="Helical" evidence="8">
    <location>
        <begin position="130"/>
        <end position="151"/>
    </location>
</feature>
<keyword evidence="3" id="KW-0813">Transport</keyword>
<protein>
    <submittedName>
        <fullName evidence="9">MFS transporter</fullName>
    </submittedName>
</protein>